<dbReference type="Proteomes" id="UP001205998">
    <property type="component" value="Unassembled WGS sequence"/>
</dbReference>
<feature type="non-terminal residue" evidence="1">
    <location>
        <position position="1"/>
    </location>
</feature>
<accession>A0AAD5AJV4</accession>
<evidence type="ECO:0000313" key="1">
    <source>
        <dbReference type="EMBL" id="KAI5617491.1"/>
    </source>
</evidence>
<sequence length="281" mass="31256">ISTTDTRNVELMHGQQFSIRLPTESEKLEFISSDNSQKGVLWARMSVTKRGIVIGKDSDRRFSIASVMYEDQGIYTLYNFWSKTISTHLLKVVPNIGIEQRVAGETLRISLGGLSKNDATLQFSNRDYNLTLVSHGTPVGSLNAEYMGRIQLTSSSFELRNVNVSDEGTYILRDNLNRKLKIVTMVLVDHHEGVSAGPFMGLLMLLGIPPCIFCCCRKKICKKNNQPTTTVNTPPNTVNFDNQINPPGPPPAYPNIVAPANPSVIQQNTTYHRVHISLYSG</sequence>
<reference evidence="1" key="1">
    <citation type="submission" date="2018-07" db="EMBL/GenBank/DDBJ databases">
        <title>Comparative genomics of catfishes provides insights into carnivory and benthic adaptation.</title>
        <authorList>
            <person name="Zhang Y."/>
            <person name="Wang D."/>
            <person name="Peng Z."/>
            <person name="Zheng S."/>
            <person name="Shao F."/>
            <person name="Tao W."/>
        </authorList>
    </citation>
    <scope>NUCLEOTIDE SEQUENCE</scope>
    <source>
        <strain evidence="1">Chongqing</strain>
    </source>
</reference>
<evidence type="ECO:0000313" key="2">
    <source>
        <dbReference type="Proteomes" id="UP001205998"/>
    </source>
</evidence>
<proteinExistence type="predicted"/>
<dbReference type="AlphaFoldDB" id="A0AAD5AJV4"/>
<protein>
    <submittedName>
        <fullName evidence="1">Uncharacterized protein</fullName>
    </submittedName>
</protein>
<dbReference type="EMBL" id="MU551704">
    <property type="protein sequence ID" value="KAI5617491.1"/>
    <property type="molecule type" value="Genomic_DNA"/>
</dbReference>
<name>A0AAD5AJV4_SILAS</name>
<organism evidence="1 2">
    <name type="scientific">Silurus asotus</name>
    <name type="common">Amur catfish</name>
    <name type="synonym">Parasilurus asotus</name>
    <dbReference type="NCBI Taxonomy" id="30991"/>
    <lineage>
        <taxon>Eukaryota</taxon>
        <taxon>Metazoa</taxon>
        <taxon>Chordata</taxon>
        <taxon>Craniata</taxon>
        <taxon>Vertebrata</taxon>
        <taxon>Euteleostomi</taxon>
        <taxon>Actinopterygii</taxon>
        <taxon>Neopterygii</taxon>
        <taxon>Teleostei</taxon>
        <taxon>Ostariophysi</taxon>
        <taxon>Siluriformes</taxon>
        <taxon>Siluridae</taxon>
        <taxon>Silurus</taxon>
    </lineage>
</organism>
<comment type="caution">
    <text evidence="1">The sequence shown here is derived from an EMBL/GenBank/DDBJ whole genome shotgun (WGS) entry which is preliminary data.</text>
</comment>
<keyword evidence="2" id="KW-1185">Reference proteome</keyword>
<gene>
    <name evidence="1" type="ORF">C0J50_23043</name>
</gene>